<reference evidence="8" key="1">
    <citation type="submission" date="2021-01" db="EMBL/GenBank/DDBJ databases">
        <authorList>
            <consortium name="Aspergillus puulaauensis MK2 genome sequencing consortium"/>
            <person name="Kazuki M."/>
            <person name="Futagami T."/>
        </authorList>
    </citation>
    <scope>NUCLEOTIDE SEQUENCE</scope>
    <source>
        <strain evidence="8">MK2</strain>
    </source>
</reference>
<dbReference type="InterPro" id="IPR036864">
    <property type="entry name" value="Zn2-C6_fun-type_DNA-bd_sf"/>
</dbReference>
<dbReference type="OrthoDB" id="5296287at2759"/>
<dbReference type="InterPro" id="IPR007219">
    <property type="entry name" value="XnlR_reg_dom"/>
</dbReference>
<keyword evidence="2" id="KW-0805">Transcription regulation</keyword>
<feature type="compositionally biased region" description="Basic and acidic residues" evidence="6">
    <location>
        <begin position="1"/>
        <end position="11"/>
    </location>
</feature>
<dbReference type="InterPro" id="IPR001138">
    <property type="entry name" value="Zn2Cys6_DnaBD"/>
</dbReference>
<evidence type="ECO:0000256" key="1">
    <source>
        <dbReference type="ARBA" id="ARBA00022723"/>
    </source>
</evidence>
<dbReference type="GO" id="GO:0006351">
    <property type="term" value="P:DNA-templated transcription"/>
    <property type="evidence" value="ECO:0007669"/>
    <property type="project" value="InterPro"/>
</dbReference>
<dbReference type="PROSITE" id="PS00463">
    <property type="entry name" value="ZN2_CY6_FUNGAL_1"/>
    <property type="match status" value="1"/>
</dbReference>
<feature type="region of interest" description="Disordered" evidence="6">
    <location>
        <begin position="1"/>
        <end position="35"/>
    </location>
</feature>
<keyword evidence="1" id="KW-0479">Metal-binding</keyword>
<name>A0A7R7XI99_9EURO</name>
<dbReference type="Proteomes" id="UP000654913">
    <property type="component" value="Chromosome 2"/>
</dbReference>
<dbReference type="Pfam" id="PF00172">
    <property type="entry name" value="Zn_clus"/>
    <property type="match status" value="1"/>
</dbReference>
<sequence>MTGHSRNEPPPKRQKLPLPALASRSGSGSQRPARRKVMEACQQCREKRIKCNGKWPCESCCRKGYECSLGSGTQDDHVQLTNVVNQILARLSRVEEAMERQSEDSGASEGVGQVYDTNIWRADSAIGHQTRTKDGPTIDSATEVNPQTGCFEYYGETSNFVIAKSLARRLQHYGGHVDPSPGSQDDRQVHVGAETDGLGLHTMLDSYDLVMPHNTAVRRYRTLQRDIADGHLETFLATIHIYLPIFDIQTFRAKYCRLRDLFGSNLLFTSPRENQVQQQSLCLLYAVLALGALYADDEDSSSWASWYFAEAQGLIGRLFDAVSLELVQAGMLMGAYAQHALKPSLAYNLAGLATRMAFSIGLNVDSRLTQHCWDAEEGRRTWWMIYIQEVELSVDSGRPMSISKSDILVDLPADVPSSDQLHQSMAPFIKALAGIAQITRGILKLVTACRTIDTRRSSAIKIPTFDDRLNQWRQSLPAMLLFDDEDFRQESESATSWVPRQRSSLLVHYYLALIVLHRGSFTKADPSTTSSLIKHSRGTCVQAARVIIVHVHGLFGAAPCLKRWRYYCYYCLQATLVLLMQIIDEPAAEETHEIVTVCRLAVSVFRQINLKAAKRCAELATQIIEQWRTQYDRENAKGQPQGLWSNFDAVARMTDLERMPESHGLDLSINDDLWAFFADPEVHSRSFDSWVDILNAEDVYKDRTT</sequence>
<evidence type="ECO:0000259" key="7">
    <source>
        <dbReference type="PROSITE" id="PS50048"/>
    </source>
</evidence>
<dbReference type="AlphaFoldDB" id="A0A7R7XI99"/>
<organism evidence="8 9">
    <name type="scientific">Aspergillus puulaauensis</name>
    <dbReference type="NCBI Taxonomy" id="1220207"/>
    <lineage>
        <taxon>Eukaryota</taxon>
        <taxon>Fungi</taxon>
        <taxon>Dikarya</taxon>
        <taxon>Ascomycota</taxon>
        <taxon>Pezizomycotina</taxon>
        <taxon>Eurotiomycetes</taxon>
        <taxon>Eurotiomycetidae</taxon>
        <taxon>Eurotiales</taxon>
        <taxon>Aspergillaceae</taxon>
        <taxon>Aspergillus</taxon>
    </lineage>
</organism>
<evidence type="ECO:0000256" key="6">
    <source>
        <dbReference type="SAM" id="MobiDB-lite"/>
    </source>
</evidence>
<dbReference type="CDD" id="cd12148">
    <property type="entry name" value="fungal_TF_MHR"/>
    <property type="match status" value="1"/>
</dbReference>
<dbReference type="KEGG" id="apuu:APUU_22201A"/>
<evidence type="ECO:0000256" key="4">
    <source>
        <dbReference type="ARBA" id="ARBA00023163"/>
    </source>
</evidence>
<dbReference type="EMBL" id="AP024444">
    <property type="protein sequence ID" value="BCS21769.1"/>
    <property type="molecule type" value="Genomic_DNA"/>
</dbReference>
<dbReference type="PANTHER" id="PTHR47424:SF3">
    <property type="entry name" value="REGULATORY PROTEIN GAL4"/>
    <property type="match status" value="1"/>
</dbReference>
<dbReference type="SUPFAM" id="SSF57701">
    <property type="entry name" value="Zn2/Cys6 DNA-binding domain"/>
    <property type="match status" value="1"/>
</dbReference>
<dbReference type="PANTHER" id="PTHR47424">
    <property type="entry name" value="REGULATORY PROTEIN GAL4"/>
    <property type="match status" value="1"/>
</dbReference>
<dbReference type="Gene3D" id="4.10.240.10">
    <property type="entry name" value="Zn(2)-C6 fungal-type DNA-binding domain"/>
    <property type="match status" value="1"/>
</dbReference>
<evidence type="ECO:0000256" key="2">
    <source>
        <dbReference type="ARBA" id="ARBA00023015"/>
    </source>
</evidence>
<evidence type="ECO:0000256" key="5">
    <source>
        <dbReference type="ARBA" id="ARBA00023242"/>
    </source>
</evidence>
<protein>
    <recommendedName>
        <fullName evidence="7">Zn(2)-C6 fungal-type domain-containing protein</fullName>
    </recommendedName>
</protein>
<dbReference type="GO" id="GO:0000981">
    <property type="term" value="F:DNA-binding transcription factor activity, RNA polymerase II-specific"/>
    <property type="evidence" value="ECO:0007669"/>
    <property type="project" value="InterPro"/>
</dbReference>
<proteinExistence type="predicted"/>
<dbReference type="Pfam" id="PF04082">
    <property type="entry name" value="Fungal_trans"/>
    <property type="match status" value="1"/>
</dbReference>
<evidence type="ECO:0000313" key="9">
    <source>
        <dbReference type="Proteomes" id="UP000654913"/>
    </source>
</evidence>
<keyword evidence="9" id="KW-1185">Reference proteome</keyword>
<gene>
    <name evidence="8" type="ORF">APUU_22201A</name>
</gene>
<reference evidence="8" key="2">
    <citation type="submission" date="2021-02" db="EMBL/GenBank/DDBJ databases">
        <title>Aspergillus puulaauensis MK2 genome sequence.</title>
        <authorList>
            <person name="Futagami T."/>
            <person name="Mori K."/>
            <person name="Kadooka C."/>
            <person name="Tanaka T."/>
        </authorList>
    </citation>
    <scope>NUCLEOTIDE SEQUENCE</scope>
    <source>
        <strain evidence="8">MK2</strain>
    </source>
</reference>
<dbReference type="GO" id="GO:0000978">
    <property type="term" value="F:RNA polymerase II cis-regulatory region sequence-specific DNA binding"/>
    <property type="evidence" value="ECO:0007669"/>
    <property type="project" value="TreeGrafter"/>
</dbReference>
<dbReference type="CDD" id="cd00067">
    <property type="entry name" value="GAL4"/>
    <property type="match status" value="1"/>
</dbReference>
<keyword evidence="5" id="KW-0539">Nucleus</keyword>
<dbReference type="RefSeq" id="XP_041553963.1">
    <property type="nucleotide sequence ID" value="XM_041701037.1"/>
</dbReference>
<evidence type="ECO:0000256" key="3">
    <source>
        <dbReference type="ARBA" id="ARBA00023125"/>
    </source>
</evidence>
<feature type="domain" description="Zn(2)-C6 fungal-type" evidence="7">
    <location>
        <begin position="40"/>
        <end position="69"/>
    </location>
</feature>
<dbReference type="SMART" id="SM00906">
    <property type="entry name" value="Fungal_trans"/>
    <property type="match status" value="1"/>
</dbReference>
<accession>A0A7R7XI99</accession>
<evidence type="ECO:0000313" key="8">
    <source>
        <dbReference type="EMBL" id="BCS21769.1"/>
    </source>
</evidence>
<dbReference type="GO" id="GO:0000435">
    <property type="term" value="P:positive regulation of transcription from RNA polymerase II promoter by galactose"/>
    <property type="evidence" value="ECO:0007669"/>
    <property type="project" value="TreeGrafter"/>
</dbReference>
<dbReference type="PROSITE" id="PS50048">
    <property type="entry name" value="ZN2_CY6_FUNGAL_2"/>
    <property type="match status" value="1"/>
</dbReference>
<dbReference type="GeneID" id="64971774"/>
<dbReference type="SMART" id="SM00066">
    <property type="entry name" value="GAL4"/>
    <property type="match status" value="1"/>
</dbReference>
<dbReference type="GO" id="GO:0005634">
    <property type="term" value="C:nucleus"/>
    <property type="evidence" value="ECO:0007669"/>
    <property type="project" value="TreeGrafter"/>
</dbReference>
<dbReference type="GO" id="GO:0008270">
    <property type="term" value="F:zinc ion binding"/>
    <property type="evidence" value="ECO:0007669"/>
    <property type="project" value="InterPro"/>
</dbReference>
<keyword evidence="4" id="KW-0804">Transcription</keyword>
<keyword evidence="3" id="KW-0238">DNA-binding</keyword>
<dbReference type="InterPro" id="IPR051127">
    <property type="entry name" value="Fungal_SecMet_Regulators"/>
</dbReference>